<evidence type="ECO:0000313" key="2">
    <source>
        <dbReference type="Proteomes" id="UP000320806"/>
    </source>
</evidence>
<reference evidence="1 2" key="1">
    <citation type="submission" date="2019-06" db="EMBL/GenBank/DDBJ databases">
        <title>Sequencing the genomes of 1000 actinobacteria strains.</title>
        <authorList>
            <person name="Klenk H.-P."/>
        </authorList>
    </citation>
    <scope>NUCLEOTIDE SEQUENCE [LARGE SCALE GENOMIC DNA]</scope>
    <source>
        <strain evidence="1 2">DSM 19828</strain>
    </source>
</reference>
<comment type="caution">
    <text evidence="1">The sequence shown here is derived from an EMBL/GenBank/DDBJ whole genome shotgun (WGS) entry which is preliminary data.</text>
</comment>
<dbReference type="AlphaFoldDB" id="A0A542EFH5"/>
<accession>A0A542EFH5</accession>
<dbReference type="Proteomes" id="UP000320806">
    <property type="component" value="Unassembled WGS sequence"/>
</dbReference>
<evidence type="ECO:0000313" key="1">
    <source>
        <dbReference type="EMBL" id="TQJ14068.1"/>
    </source>
</evidence>
<keyword evidence="2" id="KW-1185">Reference proteome</keyword>
<gene>
    <name evidence="1" type="ORF">FB459_1514</name>
</gene>
<organism evidence="1 2">
    <name type="scientific">Yimella lutea</name>
    <dbReference type="NCBI Taxonomy" id="587872"/>
    <lineage>
        <taxon>Bacteria</taxon>
        <taxon>Bacillati</taxon>
        <taxon>Actinomycetota</taxon>
        <taxon>Actinomycetes</taxon>
        <taxon>Micrococcales</taxon>
        <taxon>Dermacoccaceae</taxon>
        <taxon>Yimella</taxon>
    </lineage>
</organism>
<protein>
    <submittedName>
        <fullName evidence="1">Uncharacterized protein</fullName>
    </submittedName>
</protein>
<dbReference type="EMBL" id="VFMO01000001">
    <property type="protein sequence ID" value="TQJ14068.1"/>
    <property type="molecule type" value="Genomic_DNA"/>
</dbReference>
<sequence>MQRTGAMTLAMVTLDCDWTAASDKYELWFSPEVAKVMKGSTQPTHSLRRPAVLMLLLAVPDSGKPSVLGSGTRFLLPRA</sequence>
<name>A0A542EFH5_9MICO</name>
<proteinExistence type="predicted"/>